<dbReference type="eggNOG" id="ENOG502R1JG">
    <property type="taxonomic scope" value="Eukaryota"/>
</dbReference>
<dbReference type="GeneID" id="19320252"/>
<feature type="compositionally biased region" description="Low complexity" evidence="1">
    <location>
        <begin position="599"/>
        <end position="621"/>
    </location>
</feature>
<dbReference type="KEGG" id="pfp:PFL1_06173"/>
<feature type="compositionally biased region" description="Polar residues" evidence="1">
    <location>
        <begin position="188"/>
        <end position="206"/>
    </location>
</feature>
<feature type="region of interest" description="Disordered" evidence="1">
    <location>
        <begin position="568"/>
        <end position="645"/>
    </location>
</feature>
<feature type="region of interest" description="Disordered" evidence="1">
    <location>
        <begin position="508"/>
        <end position="555"/>
    </location>
</feature>
<dbReference type="AlphaFoldDB" id="A0A061H1K6"/>
<feature type="region of interest" description="Disordered" evidence="1">
    <location>
        <begin position="188"/>
        <end position="210"/>
    </location>
</feature>
<gene>
    <name evidence="2" type="ORF">PFL1_06173</name>
</gene>
<feature type="compositionally biased region" description="Low complexity" evidence="1">
    <location>
        <begin position="67"/>
        <end position="82"/>
    </location>
</feature>
<dbReference type="RefSeq" id="XP_007881903.1">
    <property type="nucleotide sequence ID" value="XM_007883712.1"/>
</dbReference>
<protein>
    <submittedName>
        <fullName evidence="2">Uncharacterized protein</fullName>
    </submittedName>
</protein>
<feature type="region of interest" description="Disordered" evidence="1">
    <location>
        <begin position="1"/>
        <end position="84"/>
    </location>
</feature>
<feature type="compositionally biased region" description="Low complexity" evidence="1">
    <location>
        <begin position="580"/>
        <end position="590"/>
    </location>
</feature>
<organism evidence="2 3">
    <name type="scientific">Pseudozyma flocculosa PF-1</name>
    <dbReference type="NCBI Taxonomy" id="1277687"/>
    <lineage>
        <taxon>Eukaryota</taxon>
        <taxon>Fungi</taxon>
        <taxon>Dikarya</taxon>
        <taxon>Basidiomycota</taxon>
        <taxon>Ustilaginomycotina</taxon>
        <taxon>Ustilaginomycetes</taxon>
        <taxon>Ustilaginales</taxon>
        <taxon>Ustilaginaceae</taxon>
        <taxon>Pseudozyma</taxon>
    </lineage>
</organism>
<proteinExistence type="predicted"/>
<dbReference type="HOGENOM" id="CLU_424597_0_0_1"/>
<sequence length="645" mass="69366">MPARPQWNMRFAASASTSAPTSASHSTTTSTSNSTSTSTPTATSSASSPKSSFRSDSIDTVDEGRQASVSSSTTPLPASSPAQPHNLAWLESSMVNQVSSLDVDLQVCDSVQHDAPSLFGLRRKIAAALPQLGFDDDFGGGGGGIAARRKRSRSRPAGGDSINNIAIDLANAEDTMGTEAPFHIVTPSTRDGSSTSGLSPFASSHSNAKHMAKLERELQEREKDYEVQLLSRFEISELNMDVYTEQRTGEWVQRGAAPPHAEPADTLPRIFSPWDIGVDTKAIIRRNKLRSFVELVDSTTAVRCPDCDTYTDREAGFRFHCEPCETCASTGLVKMVYVVCVTLRHSKFLPLFLPLAHLGGWFQDSIRTYLCTPEQHIHPALLQHKAMEAIRSSAYRVGIAHARQHDARLLCVKATLHKRSCNSVVVLHRPHGTLRTFDVTDSGQLKVGSNTEDAIRIRQTPGLTRLLAPYPLVARIDGLHQLVGIDRLVETTRRTVWKQYTIPLDAPAAGATGSGMVAPSSPRTTISETSTLYPSQAVPRSAGGSSIMSSPSPRLGTLRLATRSAMDLTTPARDRSNFTVDSSSVSSLPQVPSPPFSAPFPSSSSSSSSGARSGGARSFFSLGRSTIKKKKSASFLSAGREATVQ</sequence>
<reference evidence="2 3" key="1">
    <citation type="journal article" date="2013" name="Plant Cell">
        <title>The transition from a phytopathogenic smut ancestor to an anamorphic biocontrol agent deciphered by comparative whole-genome analysis.</title>
        <authorList>
            <person name="Lefebvre F."/>
            <person name="Joly D.L."/>
            <person name="Labbe C."/>
            <person name="Teichmann B."/>
            <person name="Linning R."/>
            <person name="Belzile F."/>
            <person name="Bakkeren G."/>
            <person name="Belanger R.R."/>
        </authorList>
    </citation>
    <scope>NUCLEOTIDE SEQUENCE [LARGE SCALE GENOMIC DNA]</scope>
    <source>
        <strain evidence="2 3">PF-1</strain>
    </source>
</reference>
<dbReference type="Proteomes" id="UP000053664">
    <property type="component" value="Unassembled WGS sequence"/>
</dbReference>
<name>A0A061H1K6_9BASI</name>
<evidence type="ECO:0000313" key="2">
    <source>
        <dbReference type="EMBL" id="EPQ26238.1"/>
    </source>
</evidence>
<feature type="compositionally biased region" description="Low complexity" evidence="1">
    <location>
        <begin position="12"/>
        <end position="52"/>
    </location>
</feature>
<dbReference type="OrthoDB" id="2553535at2759"/>
<evidence type="ECO:0000313" key="3">
    <source>
        <dbReference type="Proteomes" id="UP000053664"/>
    </source>
</evidence>
<evidence type="ECO:0000256" key="1">
    <source>
        <dbReference type="SAM" id="MobiDB-lite"/>
    </source>
</evidence>
<feature type="compositionally biased region" description="Polar residues" evidence="1">
    <location>
        <begin position="521"/>
        <end position="534"/>
    </location>
</feature>
<accession>A0A061H1K6</accession>
<dbReference type="EMBL" id="KE361646">
    <property type="protein sequence ID" value="EPQ26238.1"/>
    <property type="molecule type" value="Genomic_DNA"/>
</dbReference>
<feature type="compositionally biased region" description="Low complexity" evidence="1">
    <location>
        <begin position="539"/>
        <end position="555"/>
    </location>
</feature>